<keyword evidence="3" id="KW-1185">Reference proteome</keyword>
<dbReference type="InterPro" id="IPR036513">
    <property type="entry name" value="STAS_dom_sf"/>
</dbReference>
<dbReference type="Gene3D" id="3.30.750.24">
    <property type="entry name" value="STAS domain"/>
    <property type="match status" value="1"/>
</dbReference>
<dbReference type="AlphaFoldDB" id="A0A919B1D8"/>
<reference evidence="2" key="1">
    <citation type="journal article" date="2014" name="Int. J. Syst. Evol. Microbiol.">
        <title>Complete genome sequence of Corynebacterium casei LMG S-19264T (=DSM 44701T), isolated from a smear-ripened cheese.</title>
        <authorList>
            <consortium name="US DOE Joint Genome Institute (JGI-PGF)"/>
            <person name="Walter F."/>
            <person name="Albersmeier A."/>
            <person name="Kalinowski J."/>
            <person name="Ruckert C."/>
        </authorList>
    </citation>
    <scope>NUCLEOTIDE SEQUENCE</scope>
    <source>
        <strain evidence="2">JCM 4477</strain>
    </source>
</reference>
<organism evidence="2 3">
    <name type="scientific">Streptomyces fumanus</name>
    <dbReference type="NCBI Taxonomy" id="67302"/>
    <lineage>
        <taxon>Bacteria</taxon>
        <taxon>Bacillati</taxon>
        <taxon>Actinomycetota</taxon>
        <taxon>Actinomycetes</taxon>
        <taxon>Kitasatosporales</taxon>
        <taxon>Streptomycetaceae</taxon>
        <taxon>Streptomyces</taxon>
    </lineage>
</organism>
<gene>
    <name evidence="2" type="ORF">GCM10018772_69240</name>
</gene>
<feature type="domain" description="STAS" evidence="1">
    <location>
        <begin position="1"/>
        <end position="87"/>
    </location>
</feature>
<sequence length="111" mass="11767">MAPILTARLDALTAHPRPDLVVDLGPVPFLDCSALGVLCRARRRIRERHGGLRLVSGDDRLRVVLGHTGLANAFSIHASLQDALRSPRNAALADGLARAAAPERESVSCGS</sequence>
<proteinExistence type="predicted"/>
<reference evidence="2" key="2">
    <citation type="submission" date="2020-09" db="EMBL/GenBank/DDBJ databases">
        <authorList>
            <person name="Sun Q."/>
            <person name="Ohkuma M."/>
        </authorList>
    </citation>
    <scope>NUCLEOTIDE SEQUENCE</scope>
    <source>
        <strain evidence="2">JCM 4477</strain>
    </source>
</reference>
<evidence type="ECO:0000313" key="2">
    <source>
        <dbReference type="EMBL" id="GHF33750.1"/>
    </source>
</evidence>
<dbReference type="GO" id="GO:0043856">
    <property type="term" value="F:anti-sigma factor antagonist activity"/>
    <property type="evidence" value="ECO:0007669"/>
    <property type="project" value="TreeGrafter"/>
</dbReference>
<dbReference type="EMBL" id="BNBI01000023">
    <property type="protein sequence ID" value="GHF33750.1"/>
    <property type="molecule type" value="Genomic_DNA"/>
</dbReference>
<dbReference type="CDD" id="cd07043">
    <property type="entry name" value="STAS_anti-anti-sigma_factors"/>
    <property type="match status" value="1"/>
</dbReference>
<dbReference type="PROSITE" id="PS50801">
    <property type="entry name" value="STAS"/>
    <property type="match status" value="1"/>
</dbReference>
<dbReference type="InterPro" id="IPR002645">
    <property type="entry name" value="STAS_dom"/>
</dbReference>
<dbReference type="SUPFAM" id="SSF52091">
    <property type="entry name" value="SpoIIaa-like"/>
    <property type="match status" value="1"/>
</dbReference>
<dbReference type="Pfam" id="PF01740">
    <property type="entry name" value="STAS"/>
    <property type="match status" value="1"/>
</dbReference>
<dbReference type="Proteomes" id="UP000630718">
    <property type="component" value="Unassembled WGS sequence"/>
</dbReference>
<comment type="caution">
    <text evidence="2">The sequence shown here is derived from an EMBL/GenBank/DDBJ whole genome shotgun (WGS) entry which is preliminary data.</text>
</comment>
<name>A0A919B1D8_9ACTN</name>
<dbReference type="PANTHER" id="PTHR33495">
    <property type="entry name" value="ANTI-SIGMA FACTOR ANTAGONIST TM_1081-RELATED-RELATED"/>
    <property type="match status" value="1"/>
</dbReference>
<evidence type="ECO:0000313" key="3">
    <source>
        <dbReference type="Proteomes" id="UP000630718"/>
    </source>
</evidence>
<protein>
    <recommendedName>
        <fullName evidence="1">STAS domain-containing protein</fullName>
    </recommendedName>
</protein>
<dbReference type="PANTHER" id="PTHR33495:SF2">
    <property type="entry name" value="ANTI-SIGMA FACTOR ANTAGONIST TM_1081-RELATED"/>
    <property type="match status" value="1"/>
</dbReference>
<evidence type="ECO:0000259" key="1">
    <source>
        <dbReference type="PROSITE" id="PS50801"/>
    </source>
</evidence>
<accession>A0A919B1D8</accession>